<dbReference type="Pfam" id="PF25547">
    <property type="entry name" value="WXG100_2"/>
    <property type="match status" value="1"/>
</dbReference>
<dbReference type="SUPFAM" id="SSF140453">
    <property type="entry name" value="EsxAB dimer-like"/>
    <property type="match status" value="1"/>
</dbReference>
<dbReference type="InterPro" id="IPR057746">
    <property type="entry name" value="CpnT-like_N"/>
</dbReference>
<proteinExistence type="predicted"/>
<name>A0ABW6WVB0_9ACTN</name>
<keyword evidence="3" id="KW-1185">Reference proteome</keyword>
<evidence type="ECO:0000313" key="2">
    <source>
        <dbReference type="EMBL" id="MFF5296781.1"/>
    </source>
</evidence>
<dbReference type="InterPro" id="IPR036689">
    <property type="entry name" value="ESAT-6-like_sf"/>
</dbReference>
<comment type="caution">
    <text evidence="2">The sequence shown here is derived from an EMBL/GenBank/DDBJ whole genome shotgun (WGS) entry which is preliminary data.</text>
</comment>
<organism evidence="2 3">
    <name type="scientific">Paractinoplanes globisporus</name>
    <dbReference type="NCBI Taxonomy" id="113565"/>
    <lineage>
        <taxon>Bacteria</taxon>
        <taxon>Bacillati</taxon>
        <taxon>Actinomycetota</taxon>
        <taxon>Actinomycetes</taxon>
        <taxon>Micromonosporales</taxon>
        <taxon>Micromonosporaceae</taxon>
        <taxon>Paractinoplanes</taxon>
    </lineage>
</organism>
<dbReference type="Proteomes" id="UP001602245">
    <property type="component" value="Unassembled WGS sequence"/>
</dbReference>
<accession>A0ABW6WVB0</accession>
<feature type="domain" description="Outer membrane channel protein CpnT-like N-terminal" evidence="1">
    <location>
        <begin position="71"/>
        <end position="207"/>
    </location>
</feature>
<dbReference type="Gene3D" id="1.10.287.1060">
    <property type="entry name" value="ESAT-6-like"/>
    <property type="match status" value="1"/>
</dbReference>
<reference evidence="2 3" key="1">
    <citation type="submission" date="2024-10" db="EMBL/GenBank/DDBJ databases">
        <title>The Natural Products Discovery Center: Release of the First 8490 Sequenced Strains for Exploring Actinobacteria Biosynthetic Diversity.</title>
        <authorList>
            <person name="Kalkreuter E."/>
            <person name="Kautsar S.A."/>
            <person name="Yang D."/>
            <person name="Bader C.D."/>
            <person name="Teijaro C.N."/>
            <person name="Fluegel L."/>
            <person name="Davis C.M."/>
            <person name="Simpson J.R."/>
            <person name="Lauterbach L."/>
            <person name="Steele A.D."/>
            <person name="Gui C."/>
            <person name="Meng S."/>
            <person name="Li G."/>
            <person name="Viehrig K."/>
            <person name="Ye F."/>
            <person name="Su P."/>
            <person name="Kiefer A.F."/>
            <person name="Nichols A."/>
            <person name="Cepeda A.J."/>
            <person name="Yan W."/>
            <person name="Fan B."/>
            <person name="Jiang Y."/>
            <person name="Adhikari A."/>
            <person name="Zheng C.-J."/>
            <person name="Schuster L."/>
            <person name="Cowan T.M."/>
            <person name="Smanski M.J."/>
            <person name="Chevrette M.G."/>
            <person name="De Carvalho L.P.S."/>
            <person name="Shen B."/>
        </authorList>
    </citation>
    <scope>NUCLEOTIDE SEQUENCE [LARGE SCALE GENOMIC DNA]</scope>
    <source>
        <strain evidence="2 3">NPDC000087</strain>
    </source>
</reference>
<dbReference type="RefSeq" id="WP_020515124.1">
    <property type="nucleotide sequence ID" value="NZ_JBIAZU010000009.1"/>
</dbReference>
<sequence>MTTNPLVASPAGHPPSAWAGVWLAEDIELIAKGVRDRSWVESTLGGVGAGLDALSVVSDPVGALLQYGIAWLIEHVKPLSEALDWLAGDPGAIAGQAQTWRNVAGSLRADSDDLMRAVRLDLGEWEGAASEAYRGWVARREESLRALAAASDTMALITEGAGLLIATVRTMVRDAVAAVVARLIAYAGELIASLGTATPVVVEQVATLCASWAARISRWLKDLISSLRNLRVIADDLIARLRSTGGAEGLYRSGDGIVRNGTKILMSRENVLAVAEKYGIDMEGVTFSLDKLRRGGGPGREFYGATLPDGQITLARDAFLDEEQLARTLAHERFHLDELRRGMEFPWEESARIAYEGRAYEYEERWWQEHAHLREGE</sequence>
<evidence type="ECO:0000259" key="1">
    <source>
        <dbReference type="Pfam" id="PF25547"/>
    </source>
</evidence>
<dbReference type="EMBL" id="JBIAZU010000009">
    <property type="protein sequence ID" value="MFF5296781.1"/>
    <property type="molecule type" value="Genomic_DNA"/>
</dbReference>
<gene>
    <name evidence="2" type="ORF">ACFY35_45745</name>
</gene>
<evidence type="ECO:0000313" key="3">
    <source>
        <dbReference type="Proteomes" id="UP001602245"/>
    </source>
</evidence>
<protein>
    <submittedName>
        <fullName evidence="2">WXG100 family type VII secretion target</fullName>
    </submittedName>
</protein>